<evidence type="ECO:0000313" key="1">
    <source>
        <dbReference type="EMBL" id="ODN43950.1"/>
    </source>
</evidence>
<dbReference type="Proteomes" id="UP000094329">
    <property type="component" value="Unassembled WGS sequence"/>
</dbReference>
<proteinExistence type="predicted"/>
<dbReference type="EMBL" id="MDTU01000001">
    <property type="protein sequence ID" value="ODN43950.1"/>
    <property type="molecule type" value="Genomic_DNA"/>
</dbReference>
<accession>A0ABX3A5X7</accession>
<sequence>MPTIKRKAIFSIIILAVLGYIFTTSYVEHIADQKAKQLIKNIKLNTPAILSINYAKLTASPLTLYNKTVAVKNIVIVFKDQPDNPLIIGQLSLISADITQTQQLGYLKFAFEDVHFSQKFHDKNLPAALLQYGFFRHLAHYLNGKSPYFYGRFSYDAKAKQVEIVNQITLEGANYYRAQERLNHFNFKLPHQPSNLGSLASDFLHSATKSQLEQYSVKVRIPNFIVPTTLQQSLPHYIGRSINNSDFIGQFNLYKNRETNQLIFRKDGKEVLRTRVRQTYQTPPPFSYGRPPTLSNNHGKLINATVSFPPLEKTSTHLTADQKARLTQGKELIESLLPEKNITRYRQALLSLITGRQMIKLEFTPQQKPISAYQFYRLLARIGRLGLQYPKQPQATLPQLKRTISPWVDDIHVYLPPVKGS</sequence>
<protein>
    <submittedName>
        <fullName evidence="1">Uncharacterized protein</fullName>
    </submittedName>
</protein>
<gene>
    <name evidence="1" type="ORF">BGC07_14975</name>
</gene>
<comment type="caution">
    <text evidence="1">The sequence shown here is derived from an EMBL/GenBank/DDBJ whole genome shotgun (WGS) entry which is preliminary data.</text>
</comment>
<organism evidence="1 2">
    <name type="scientific">Piscirickettsia litoralis</name>
    <dbReference type="NCBI Taxonomy" id="1891921"/>
    <lineage>
        <taxon>Bacteria</taxon>
        <taxon>Pseudomonadati</taxon>
        <taxon>Pseudomonadota</taxon>
        <taxon>Gammaproteobacteria</taxon>
        <taxon>Thiotrichales</taxon>
        <taxon>Piscirickettsiaceae</taxon>
        <taxon>Piscirickettsia</taxon>
    </lineage>
</organism>
<reference evidence="1 2" key="1">
    <citation type="submission" date="2016-08" db="EMBL/GenBank/DDBJ databases">
        <title>Draft genome sequence of Candidatus Piscirickettsia litoralis, from seawater.</title>
        <authorList>
            <person name="Wan X."/>
            <person name="Lee A.J."/>
            <person name="Hou S."/>
            <person name="Donachie S.P."/>
        </authorList>
    </citation>
    <scope>NUCLEOTIDE SEQUENCE [LARGE SCALE GENOMIC DNA]</scope>
    <source>
        <strain evidence="1 2">Y2</strain>
    </source>
</reference>
<name>A0ABX3A5X7_9GAMM</name>
<keyword evidence="2" id="KW-1185">Reference proteome</keyword>
<dbReference type="RefSeq" id="WP_069313746.1">
    <property type="nucleotide sequence ID" value="NZ_MDTU01000001.1"/>
</dbReference>
<evidence type="ECO:0000313" key="2">
    <source>
        <dbReference type="Proteomes" id="UP000094329"/>
    </source>
</evidence>